<keyword evidence="2" id="KW-1185">Reference proteome</keyword>
<dbReference type="Proteomes" id="UP000789920">
    <property type="component" value="Unassembled WGS sequence"/>
</dbReference>
<dbReference type="EMBL" id="CAJVQC010170976">
    <property type="protein sequence ID" value="CAG8850481.1"/>
    <property type="molecule type" value="Genomic_DNA"/>
</dbReference>
<proteinExistence type="predicted"/>
<sequence>MSMEIQPNAESENIARSMPEMGFIIAFCEKFKPLFKGFEFWPEELEGALATEADSDLIDQ</sequence>
<evidence type="ECO:0000313" key="2">
    <source>
        <dbReference type="Proteomes" id="UP000789920"/>
    </source>
</evidence>
<accession>A0ACA9SYD5</accession>
<evidence type="ECO:0000313" key="1">
    <source>
        <dbReference type="EMBL" id="CAG8850481.1"/>
    </source>
</evidence>
<reference evidence="1" key="1">
    <citation type="submission" date="2021-06" db="EMBL/GenBank/DDBJ databases">
        <authorList>
            <person name="Kallberg Y."/>
            <person name="Tangrot J."/>
            <person name="Rosling A."/>
        </authorList>
    </citation>
    <scope>NUCLEOTIDE SEQUENCE</scope>
    <source>
        <strain evidence="1">MA461A</strain>
    </source>
</reference>
<name>A0ACA9SYD5_9GLOM</name>
<gene>
    <name evidence="1" type="ORF">RPERSI_LOCUS36118</name>
</gene>
<protein>
    <submittedName>
        <fullName evidence="1">33585_t:CDS:1</fullName>
    </submittedName>
</protein>
<comment type="caution">
    <text evidence="1">The sequence shown here is derived from an EMBL/GenBank/DDBJ whole genome shotgun (WGS) entry which is preliminary data.</text>
</comment>
<feature type="non-terminal residue" evidence="1">
    <location>
        <position position="60"/>
    </location>
</feature>
<organism evidence="1 2">
    <name type="scientific">Racocetra persica</name>
    <dbReference type="NCBI Taxonomy" id="160502"/>
    <lineage>
        <taxon>Eukaryota</taxon>
        <taxon>Fungi</taxon>
        <taxon>Fungi incertae sedis</taxon>
        <taxon>Mucoromycota</taxon>
        <taxon>Glomeromycotina</taxon>
        <taxon>Glomeromycetes</taxon>
        <taxon>Diversisporales</taxon>
        <taxon>Gigasporaceae</taxon>
        <taxon>Racocetra</taxon>
    </lineage>
</organism>